<dbReference type="InterPro" id="IPR036465">
    <property type="entry name" value="vWFA_dom_sf"/>
</dbReference>
<dbReference type="KEGG" id="same:SAMCFNEI73_pB0296"/>
<dbReference type="PROSITE" id="PS50234">
    <property type="entry name" value="VWFA"/>
    <property type="match status" value="1"/>
</dbReference>
<dbReference type="Proteomes" id="UP000182306">
    <property type="component" value="Plasmid B"/>
</dbReference>
<name>A0A1L3LTV3_9HYPH</name>
<evidence type="ECO:0000259" key="1">
    <source>
        <dbReference type="PROSITE" id="PS50234"/>
    </source>
</evidence>
<keyword evidence="2" id="KW-0614">Plasmid</keyword>
<reference evidence="2 3" key="1">
    <citation type="submission" date="2015-10" db="EMBL/GenBank/DDBJ databases">
        <title>Genomic differences between typical nodule nitrogen-fixing rhizobial strains and those coming from bean seeds.</title>
        <authorList>
            <person name="Peralta H."/>
            <person name="Aguilar-Vera A."/>
            <person name="Diaz R."/>
            <person name="Mora Y."/>
            <person name="Martinez-Batallar G."/>
            <person name="Salazar E."/>
            <person name="Vargas-Lagunas C."/>
            <person name="Encarnacion S."/>
            <person name="Girard L."/>
            <person name="Mora J."/>
        </authorList>
    </citation>
    <scope>NUCLEOTIDE SEQUENCE [LARGE SCALE GENOMIC DNA]</scope>
    <source>
        <strain evidence="2 3">CFNEI 73</strain>
        <plasmid evidence="2 3">B</plasmid>
    </source>
</reference>
<evidence type="ECO:0000313" key="2">
    <source>
        <dbReference type="EMBL" id="APG93493.1"/>
    </source>
</evidence>
<proteinExistence type="predicted"/>
<gene>
    <name evidence="2" type="ORF">SAMCFNEI73_pB0296</name>
</gene>
<keyword evidence="3" id="KW-1185">Reference proteome</keyword>
<dbReference type="InterPro" id="IPR010607">
    <property type="entry name" value="DUF1194"/>
</dbReference>
<geneLocation type="plasmid" evidence="2 3">
    <name>B</name>
</geneLocation>
<organism evidence="2 3">
    <name type="scientific">Sinorhizobium americanum</name>
    <dbReference type="NCBI Taxonomy" id="194963"/>
    <lineage>
        <taxon>Bacteria</taxon>
        <taxon>Pseudomonadati</taxon>
        <taxon>Pseudomonadota</taxon>
        <taxon>Alphaproteobacteria</taxon>
        <taxon>Hyphomicrobiales</taxon>
        <taxon>Rhizobiaceae</taxon>
        <taxon>Sinorhizobium/Ensifer group</taxon>
        <taxon>Sinorhizobium</taxon>
    </lineage>
</organism>
<dbReference type="SUPFAM" id="SSF53300">
    <property type="entry name" value="vWA-like"/>
    <property type="match status" value="1"/>
</dbReference>
<feature type="domain" description="VWFA" evidence="1">
    <location>
        <begin position="4"/>
        <end position="200"/>
    </location>
</feature>
<dbReference type="EMBL" id="CP013109">
    <property type="protein sequence ID" value="APG93493.1"/>
    <property type="molecule type" value="Genomic_DNA"/>
</dbReference>
<sequence>MDVALVLAVDASGSIDDTEYAFQREAIASAFRDEHVVAAIKSVGVMAAGVMFWGDGEFPAQRIDWTIIEGSDDAEGFAQKVESNKRTVFGNTDIGSGIWAALDMLTDPRLCASRLIVNVSGDGKETIAPKRRHVATLDMARRRAEEMDVTVNALVLADEERDLASYYKQKVIVGNNAFVMSIDTYSDYASAIRKKLIREIPSQSLAQADTPEW</sequence>
<dbReference type="Gene3D" id="3.40.50.410">
    <property type="entry name" value="von Willebrand factor, type A domain"/>
    <property type="match status" value="1"/>
</dbReference>
<protein>
    <submittedName>
        <fullName evidence="2">von Willebrand factor type A domain protein</fullName>
    </submittedName>
</protein>
<evidence type="ECO:0000313" key="3">
    <source>
        <dbReference type="Proteomes" id="UP000182306"/>
    </source>
</evidence>
<accession>A0A1L3LTV3</accession>
<dbReference type="InterPro" id="IPR002035">
    <property type="entry name" value="VWF_A"/>
</dbReference>
<dbReference type="Pfam" id="PF06707">
    <property type="entry name" value="DUF1194"/>
    <property type="match status" value="1"/>
</dbReference>
<dbReference type="AlphaFoldDB" id="A0A1L3LTV3"/>